<organism evidence="1 2">
    <name type="scientific">Gymnopilus junonius</name>
    <name type="common">Spectacular rustgill mushroom</name>
    <name type="synonym">Gymnopilus spectabilis subsp. junonius</name>
    <dbReference type="NCBI Taxonomy" id="109634"/>
    <lineage>
        <taxon>Eukaryota</taxon>
        <taxon>Fungi</taxon>
        <taxon>Dikarya</taxon>
        <taxon>Basidiomycota</taxon>
        <taxon>Agaricomycotina</taxon>
        <taxon>Agaricomycetes</taxon>
        <taxon>Agaricomycetidae</taxon>
        <taxon>Agaricales</taxon>
        <taxon>Agaricineae</taxon>
        <taxon>Hymenogastraceae</taxon>
        <taxon>Gymnopilus</taxon>
    </lineage>
</organism>
<comment type="caution">
    <text evidence="1">The sequence shown here is derived from an EMBL/GenBank/DDBJ whole genome shotgun (WGS) entry which is preliminary data.</text>
</comment>
<keyword evidence="2" id="KW-1185">Reference proteome</keyword>
<dbReference type="OrthoDB" id="5424209at2759"/>
<gene>
    <name evidence="1" type="ORF">CPB84DRAFT_1845035</name>
</gene>
<protein>
    <submittedName>
        <fullName evidence="1">Uncharacterized protein</fullName>
    </submittedName>
</protein>
<dbReference type="AlphaFoldDB" id="A0A9P5NQJ8"/>
<evidence type="ECO:0000313" key="1">
    <source>
        <dbReference type="EMBL" id="KAF8905223.1"/>
    </source>
</evidence>
<accession>A0A9P5NQJ8</accession>
<name>A0A9P5NQJ8_GYMJU</name>
<dbReference type="EMBL" id="JADNYJ010000023">
    <property type="protein sequence ID" value="KAF8905223.1"/>
    <property type="molecule type" value="Genomic_DNA"/>
</dbReference>
<dbReference type="Proteomes" id="UP000724874">
    <property type="component" value="Unassembled WGS sequence"/>
</dbReference>
<sequence length="139" mass="16029">MAHEPPILKLLQELIGKIIDHVASDSWSSLTLRLIWRGPAPAFRGNAMNFGMKIPYYEYAMKFTDATMTFVYPYDHLLNFHEVIEEDQMHHLDTLDYDGEPHLLVKKSDRATGITIGCATGVFYIREYFTNGTHQMSME</sequence>
<evidence type="ECO:0000313" key="2">
    <source>
        <dbReference type="Proteomes" id="UP000724874"/>
    </source>
</evidence>
<reference evidence="1" key="1">
    <citation type="submission" date="2020-11" db="EMBL/GenBank/DDBJ databases">
        <authorList>
            <consortium name="DOE Joint Genome Institute"/>
            <person name="Ahrendt S."/>
            <person name="Riley R."/>
            <person name="Andreopoulos W."/>
            <person name="LaButti K."/>
            <person name="Pangilinan J."/>
            <person name="Ruiz-duenas F.J."/>
            <person name="Barrasa J.M."/>
            <person name="Sanchez-Garcia M."/>
            <person name="Camarero S."/>
            <person name="Miyauchi S."/>
            <person name="Serrano A."/>
            <person name="Linde D."/>
            <person name="Babiker R."/>
            <person name="Drula E."/>
            <person name="Ayuso-Fernandez I."/>
            <person name="Pacheco R."/>
            <person name="Padilla G."/>
            <person name="Ferreira P."/>
            <person name="Barriuso J."/>
            <person name="Kellner H."/>
            <person name="Castanera R."/>
            <person name="Alfaro M."/>
            <person name="Ramirez L."/>
            <person name="Pisabarro A.G."/>
            <person name="Kuo A."/>
            <person name="Tritt A."/>
            <person name="Lipzen A."/>
            <person name="He G."/>
            <person name="Yan M."/>
            <person name="Ng V."/>
            <person name="Cullen D."/>
            <person name="Martin F."/>
            <person name="Rosso M.-N."/>
            <person name="Henrissat B."/>
            <person name="Hibbett D."/>
            <person name="Martinez A.T."/>
            <person name="Grigoriev I.V."/>
        </authorList>
    </citation>
    <scope>NUCLEOTIDE SEQUENCE</scope>
    <source>
        <strain evidence="1">AH 44721</strain>
    </source>
</reference>
<proteinExistence type="predicted"/>